<evidence type="ECO:0000313" key="3">
    <source>
        <dbReference type="Proteomes" id="UP000070544"/>
    </source>
</evidence>
<accession>A0A139B0P2</accession>
<organism evidence="2 3">
    <name type="scientific">Gonapodya prolifera (strain JEL478)</name>
    <name type="common">Monoblepharis prolifera</name>
    <dbReference type="NCBI Taxonomy" id="1344416"/>
    <lineage>
        <taxon>Eukaryota</taxon>
        <taxon>Fungi</taxon>
        <taxon>Fungi incertae sedis</taxon>
        <taxon>Chytridiomycota</taxon>
        <taxon>Chytridiomycota incertae sedis</taxon>
        <taxon>Monoblepharidomycetes</taxon>
        <taxon>Monoblepharidales</taxon>
        <taxon>Gonapodyaceae</taxon>
        <taxon>Gonapodya</taxon>
    </lineage>
</organism>
<proteinExistence type="predicted"/>
<keyword evidence="3" id="KW-1185">Reference proteome</keyword>
<feature type="region of interest" description="Disordered" evidence="1">
    <location>
        <begin position="1"/>
        <end position="67"/>
    </location>
</feature>
<dbReference type="Proteomes" id="UP000070544">
    <property type="component" value="Unassembled WGS sequence"/>
</dbReference>
<protein>
    <submittedName>
        <fullName evidence="2">Uncharacterized protein</fullName>
    </submittedName>
</protein>
<gene>
    <name evidence="2" type="ORF">M427DRAFT_174679</name>
</gene>
<evidence type="ECO:0000313" key="2">
    <source>
        <dbReference type="EMBL" id="KXS22537.1"/>
    </source>
</evidence>
<dbReference type="EMBL" id="KQ965731">
    <property type="protein sequence ID" value="KXS22537.1"/>
    <property type="molecule type" value="Genomic_DNA"/>
</dbReference>
<name>A0A139B0P2_GONPJ</name>
<dbReference type="AlphaFoldDB" id="A0A139B0P2"/>
<evidence type="ECO:0000256" key="1">
    <source>
        <dbReference type="SAM" id="MobiDB-lite"/>
    </source>
</evidence>
<sequence>MHVRSTSNARERRPSSMSSLARLKRVGYAGMAASTGSPSGAVSAPSRADNADSSHPRHLPWRPGRLPARRRDVAVTGGARRGMEGFGGGRAVVESADGEGGGELFGSGVPVDL</sequence>
<reference evidence="2 3" key="1">
    <citation type="journal article" date="2015" name="Genome Biol. Evol.">
        <title>Phylogenomic analyses indicate that early fungi evolved digesting cell walls of algal ancestors of land plants.</title>
        <authorList>
            <person name="Chang Y."/>
            <person name="Wang S."/>
            <person name="Sekimoto S."/>
            <person name="Aerts A.L."/>
            <person name="Choi C."/>
            <person name="Clum A."/>
            <person name="LaButti K.M."/>
            <person name="Lindquist E.A."/>
            <person name="Yee Ngan C."/>
            <person name="Ohm R.A."/>
            <person name="Salamov A.A."/>
            <person name="Grigoriev I.V."/>
            <person name="Spatafora J.W."/>
            <person name="Berbee M.L."/>
        </authorList>
    </citation>
    <scope>NUCLEOTIDE SEQUENCE [LARGE SCALE GENOMIC DNA]</scope>
    <source>
        <strain evidence="2 3">JEL478</strain>
    </source>
</reference>